<sequence length="140" mass="16146">MGRMKRELMSLALWRGEEEAAEEFWDAKLKVTKQPGVEPVMHVPRRKNNKPKCHNLEDDDSIVEVDPQLCYSFSVIIRVSSRVFSIDTVVKPLLLAMPYNISCNLSFFTQFLGKWISVCIYPESIKSLGIGQEEKARRVR</sequence>
<dbReference type="AlphaFoldDB" id="A0A8T1PJU2"/>
<evidence type="ECO:0000313" key="2">
    <source>
        <dbReference type="EMBL" id="KAG6693946.1"/>
    </source>
</evidence>
<reference evidence="2" key="2">
    <citation type="submission" date="2021-01" db="EMBL/GenBank/DDBJ databases">
        <authorList>
            <person name="Lovell J.T."/>
            <person name="Bentley N."/>
            <person name="Bhattarai G."/>
            <person name="Jenkins J.W."/>
            <person name="Sreedasyam A."/>
            <person name="Alarcon Y."/>
            <person name="Bock C."/>
            <person name="Boston L."/>
            <person name="Carlson J."/>
            <person name="Cervantes K."/>
            <person name="Clermont K."/>
            <person name="Krom N."/>
            <person name="Kubenka K."/>
            <person name="Mamidi S."/>
            <person name="Mattison C."/>
            <person name="Monteros M."/>
            <person name="Pisani C."/>
            <person name="Plott C."/>
            <person name="Rajasekar S."/>
            <person name="Rhein H.S."/>
            <person name="Rohla C."/>
            <person name="Song M."/>
            <person name="Hilaire R.S."/>
            <person name="Shu S."/>
            <person name="Wells L."/>
            <person name="Wang X."/>
            <person name="Webber J."/>
            <person name="Heerema R.J."/>
            <person name="Klein P."/>
            <person name="Conner P."/>
            <person name="Grauke L."/>
            <person name="Grimwood J."/>
            <person name="Schmutz J."/>
            <person name="Randall J.J."/>
        </authorList>
    </citation>
    <scope>NUCLEOTIDE SEQUENCE</scope>
    <source>
        <tissue evidence="2">Leaf</tissue>
    </source>
</reference>
<dbReference type="Proteomes" id="UP000811609">
    <property type="component" value="Chromosome 9"/>
</dbReference>
<reference evidence="1" key="1">
    <citation type="submission" date="2020-12" db="EMBL/GenBank/DDBJ databases">
        <title>WGS assembly of Carya illinoinensis cv. Pawnee.</title>
        <authorList>
            <person name="Platts A."/>
            <person name="Shu S."/>
            <person name="Wright S."/>
            <person name="Barry K."/>
            <person name="Edger P."/>
            <person name="Pires J.C."/>
            <person name="Schmutz J."/>
        </authorList>
    </citation>
    <scope>NUCLEOTIDE SEQUENCE</scope>
    <source>
        <tissue evidence="1">Leaf</tissue>
    </source>
</reference>
<dbReference type="GO" id="GO:0009941">
    <property type="term" value="C:chloroplast envelope"/>
    <property type="evidence" value="ECO:0007669"/>
    <property type="project" value="TreeGrafter"/>
</dbReference>
<evidence type="ECO:0000313" key="1">
    <source>
        <dbReference type="EMBL" id="KAG6640760.1"/>
    </source>
</evidence>
<gene>
    <name evidence="1" type="ORF">CIPAW_09G026000</name>
    <name evidence="2" type="ORF">I3842_09G026200</name>
</gene>
<accession>A0A8T1PJU2</accession>
<dbReference type="EMBL" id="CM031817">
    <property type="protein sequence ID" value="KAG6640760.1"/>
    <property type="molecule type" value="Genomic_DNA"/>
</dbReference>
<organism evidence="1 3">
    <name type="scientific">Carya illinoinensis</name>
    <name type="common">Pecan</name>
    <dbReference type="NCBI Taxonomy" id="32201"/>
    <lineage>
        <taxon>Eukaryota</taxon>
        <taxon>Viridiplantae</taxon>
        <taxon>Streptophyta</taxon>
        <taxon>Embryophyta</taxon>
        <taxon>Tracheophyta</taxon>
        <taxon>Spermatophyta</taxon>
        <taxon>Magnoliopsida</taxon>
        <taxon>eudicotyledons</taxon>
        <taxon>Gunneridae</taxon>
        <taxon>Pentapetalae</taxon>
        <taxon>rosids</taxon>
        <taxon>fabids</taxon>
        <taxon>Fagales</taxon>
        <taxon>Juglandaceae</taxon>
        <taxon>Carya</taxon>
    </lineage>
</organism>
<protein>
    <submittedName>
        <fullName evidence="1">Uncharacterized protein</fullName>
    </submittedName>
</protein>
<keyword evidence="3" id="KW-1185">Reference proteome</keyword>
<dbReference type="Proteomes" id="UP000811246">
    <property type="component" value="Chromosome 9"/>
</dbReference>
<evidence type="ECO:0000313" key="3">
    <source>
        <dbReference type="Proteomes" id="UP000811609"/>
    </source>
</evidence>
<comment type="caution">
    <text evidence="1">The sequence shown here is derived from an EMBL/GenBank/DDBJ whole genome shotgun (WGS) entry which is preliminary data.</text>
</comment>
<dbReference type="PANTHER" id="PTHR37191:SF1">
    <property type="entry name" value="OS08G0112600 PROTEIN"/>
    <property type="match status" value="1"/>
</dbReference>
<dbReference type="EMBL" id="CM031833">
    <property type="protein sequence ID" value="KAG6693946.1"/>
    <property type="molecule type" value="Genomic_DNA"/>
</dbReference>
<dbReference type="PANTHER" id="PTHR37191">
    <property type="entry name" value="ZINC FINGER/BTB DOMAIN PROTEIN"/>
    <property type="match status" value="1"/>
</dbReference>
<proteinExistence type="predicted"/>
<name>A0A8T1PJU2_CARIL</name>